<name>A0ABW0EMD5_9PSEU</name>
<dbReference type="RefSeq" id="WP_378245656.1">
    <property type="nucleotide sequence ID" value="NZ_JBHSKF010000003.1"/>
</dbReference>
<dbReference type="PANTHER" id="PTHR43481">
    <property type="entry name" value="FRUCTOSE-1-PHOSPHATE PHOSPHATASE"/>
    <property type="match status" value="1"/>
</dbReference>
<evidence type="ECO:0000313" key="2">
    <source>
        <dbReference type="Proteomes" id="UP001596157"/>
    </source>
</evidence>
<accession>A0ABW0EMD5</accession>
<comment type="caution">
    <text evidence="1">The sequence shown here is derived from an EMBL/GenBank/DDBJ whole genome shotgun (WGS) entry which is preliminary data.</text>
</comment>
<dbReference type="InterPro" id="IPR023214">
    <property type="entry name" value="HAD_sf"/>
</dbReference>
<dbReference type="Gene3D" id="1.10.150.240">
    <property type="entry name" value="Putative phosphatase, domain 2"/>
    <property type="match status" value="1"/>
</dbReference>
<dbReference type="Proteomes" id="UP001596157">
    <property type="component" value="Unassembled WGS sequence"/>
</dbReference>
<proteinExistence type="predicted"/>
<dbReference type="SFLD" id="SFLDG01129">
    <property type="entry name" value="C1.5:_HAD__Beta-PGM__Phosphata"/>
    <property type="match status" value="1"/>
</dbReference>
<sequence>MLAATVFDLDETLVDSAGAWQRALGSVAARHGHRWTAEDWAAIQGRSTAFWSGYLADRCPGLTPQRAASACVDVMVAAMAEGRFGLLPGADDLVATAAGLGPVGLVSASPARYVRAVALAFGLLPRLRAVVTGDDVRHGKPAPDPYLLAAHRIGLPPARCLAVEDSAAGIRSAHAAGMTVLAIPSPATALDIDVLRLATHHAVDAYVAAKEIPALVSTRRPAPRSAPPLGR</sequence>
<reference evidence="2" key="1">
    <citation type="journal article" date="2019" name="Int. J. Syst. Evol. Microbiol.">
        <title>The Global Catalogue of Microorganisms (GCM) 10K type strain sequencing project: providing services to taxonomists for standard genome sequencing and annotation.</title>
        <authorList>
            <consortium name="The Broad Institute Genomics Platform"/>
            <consortium name="The Broad Institute Genome Sequencing Center for Infectious Disease"/>
            <person name="Wu L."/>
            <person name="Ma J."/>
        </authorList>
    </citation>
    <scope>NUCLEOTIDE SEQUENCE [LARGE SCALE GENOMIC DNA]</scope>
    <source>
        <strain evidence="2">CCUG 59778</strain>
    </source>
</reference>
<protein>
    <submittedName>
        <fullName evidence="1">HAD family hydrolase</fullName>
    </submittedName>
</protein>
<dbReference type="GO" id="GO:0016787">
    <property type="term" value="F:hydrolase activity"/>
    <property type="evidence" value="ECO:0007669"/>
    <property type="project" value="UniProtKB-KW"/>
</dbReference>
<organism evidence="1 2">
    <name type="scientific">Actinokineospora guangxiensis</name>
    <dbReference type="NCBI Taxonomy" id="1490288"/>
    <lineage>
        <taxon>Bacteria</taxon>
        <taxon>Bacillati</taxon>
        <taxon>Actinomycetota</taxon>
        <taxon>Actinomycetes</taxon>
        <taxon>Pseudonocardiales</taxon>
        <taxon>Pseudonocardiaceae</taxon>
        <taxon>Actinokineospora</taxon>
    </lineage>
</organism>
<dbReference type="NCBIfam" id="TIGR01509">
    <property type="entry name" value="HAD-SF-IA-v3"/>
    <property type="match status" value="1"/>
</dbReference>
<dbReference type="CDD" id="cd07505">
    <property type="entry name" value="HAD_BPGM-like"/>
    <property type="match status" value="1"/>
</dbReference>
<dbReference type="Gene3D" id="3.40.50.1000">
    <property type="entry name" value="HAD superfamily/HAD-like"/>
    <property type="match status" value="1"/>
</dbReference>
<dbReference type="InterPro" id="IPR051806">
    <property type="entry name" value="HAD-like_SPP"/>
</dbReference>
<dbReference type="SUPFAM" id="SSF56784">
    <property type="entry name" value="HAD-like"/>
    <property type="match status" value="1"/>
</dbReference>
<dbReference type="InterPro" id="IPR023198">
    <property type="entry name" value="PGP-like_dom2"/>
</dbReference>
<gene>
    <name evidence="1" type="ORF">ACFPM7_08435</name>
</gene>
<dbReference type="InterPro" id="IPR006439">
    <property type="entry name" value="HAD-SF_hydro_IA"/>
</dbReference>
<keyword evidence="2" id="KW-1185">Reference proteome</keyword>
<dbReference type="SFLD" id="SFLDS00003">
    <property type="entry name" value="Haloacid_Dehalogenase"/>
    <property type="match status" value="1"/>
</dbReference>
<dbReference type="Pfam" id="PF00702">
    <property type="entry name" value="Hydrolase"/>
    <property type="match status" value="1"/>
</dbReference>
<dbReference type="PANTHER" id="PTHR43481:SF4">
    <property type="entry name" value="GLYCEROL-1-PHOSPHATE PHOSPHOHYDROLASE 1-RELATED"/>
    <property type="match status" value="1"/>
</dbReference>
<dbReference type="InterPro" id="IPR036412">
    <property type="entry name" value="HAD-like_sf"/>
</dbReference>
<dbReference type="EMBL" id="JBHSKF010000003">
    <property type="protein sequence ID" value="MFC5287076.1"/>
    <property type="molecule type" value="Genomic_DNA"/>
</dbReference>
<evidence type="ECO:0000313" key="1">
    <source>
        <dbReference type="EMBL" id="MFC5287076.1"/>
    </source>
</evidence>
<keyword evidence="1" id="KW-0378">Hydrolase</keyword>